<accession>A0A8K0R882</accession>
<protein>
    <submittedName>
        <fullName evidence="2">Heterokaryon incompatibility protein-domain-containing protein</fullName>
    </submittedName>
</protein>
<dbReference type="EMBL" id="JAGMVJ010000006">
    <property type="protein sequence ID" value="KAH7089906.1"/>
    <property type="molecule type" value="Genomic_DNA"/>
</dbReference>
<feature type="domain" description="Heterokaryon incompatibility" evidence="1">
    <location>
        <begin position="199"/>
        <end position="332"/>
    </location>
</feature>
<sequence length="662" mass="76001">MPKRFTLADAARATTVVGRQRSLPRDEREQFCDPDICSTCHVRLSSRDAVPVNLEHIKPGCALCRVLLQIVSEGFHQHKNPPQSARFVTEPLQNARSQPLPGLGPYGGNDLLLRLWYQTRKSKVSHGSFVWITQLPIPDTQLPPNPTSIDYGHFRRLMDACTKSAHLQCIAGHNNGETLVVRLIDCEQRKLVFAGNEPYVTLSYVWGSQPASDAPATSQSSFPQTIEDSMAVTLAMGYKYLWVDRYCIDQSNKLEVFQQISVMDLIYHQSDITIIAACGEDPHYGLPGVSNHRPRVSYHQSRTSKVQIQEVVGRENLITHSYWSTRGWTYQEGLYARRRLVFTDREVYYQCSETWEWETDPSPAQWSRITRTPIFPRVGNYHQRHAVFLLQTYSRLNLTQETDILLAATGLFRALEKGCPGFRHCWGVPVLEDLFINEKFGKKIGPREEPWVLPLVFLLGLSWRHIRHRRGTIARRPGFPSWSWTGWRAPVEHFPWLDYRGEGEPGGSGVELSELVFSKDIDIKVETCDGTILAWDDYLQIDPTRRQAELSRYLHITTWTTPIHIRPGHEATGKYNKEPDITLNAEKTSAYELVIRYPDPSKLPTEGFILHLPQHHYRRSDFLVVGLIDGVYERLAMDNGPDEGIRRNWDYMEKNLQTIRLG</sequence>
<dbReference type="InterPro" id="IPR010730">
    <property type="entry name" value="HET"/>
</dbReference>
<evidence type="ECO:0000259" key="1">
    <source>
        <dbReference type="Pfam" id="PF06985"/>
    </source>
</evidence>
<dbReference type="Proteomes" id="UP000813461">
    <property type="component" value="Unassembled WGS sequence"/>
</dbReference>
<evidence type="ECO:0000313" key="2">
    <source>
        <dbReference type="EMBL" id="KAH7089906.1"/>
    </source>
</evidence>
<organism evidence="2 3">
    <name type="scientific">Paraphoma chrysanthemicola</name>
    <dbReference type="NCBI Taxonomy" id="798071"/>
    <lineage>
        <taxon>Eukaryota</taxon>
        <taxon>Fungi</taxon>
        <taxon>Dikarya</taxon>
        <taxon>Ascomycota</taxon>
        <taxon>Pezizomycotina</taxon>
        <taxon>Dothideomycetes</taxon>
        <taxon>Pleosporomycetidae</taxon>
        <taxon>Pleosporales</taxon>
        <taxon>Pleosporineae</taxon>
        <taxon>Phaeosphaeriaceae</taxon>
        <taxon>Paraphoma</taxon>
    </lineage>
</organism>
<proteinExistence type="predicted"/>
<dbReference type="AlphaFoldDB" id="A0A8K0R882"/>
<dbReference type="Pfam" id="PF06985">
    <property type="entry name" value="HET"/>
    <property type="match status" value="1"/>
</dbReference>
<evidence type="ECO:0000313" key="3">
    <source>
        <dbReference type="Proteomes" id="UP000813461"/>
    </source>
</evidence>
<name>A0A8K0R882_9PLEO</name>
<gene>
    <name evidence="2" type="ORF">FB567DRAFT_314613</name>
</gene>
<reference evidence="2" key="1">
    <citation type="journal article" date="2021" name="Nat. Commun.">
        <title>Genetic determinants of endophytism in the Arabidopsis root mycobiome.</title>
        <authorList>
            <person name="Mesny F."/>
            <person name="Miyauchi S."/>
            <person name="Thiergart T."/>
            <person name="Pickel B."/>
            <person name="Atanasova L."/>
            <person name="Karlsson M."/>
            <person name="Huettel B."/>
            <person name="Barry K.W."/>
            <person name="Haridas S."/>
            <person name="Chen C."/>
            <person name="Bauer D."/>
            <person name="Andreopoulos W."/>
            <person name="Pangilinan J."/>
            <person name="LaButti K."/>
            <person name="Riley R."/>
            <person name="Lipzen A."/>
            <person name="Clum A."/>
            <person name="Drula E."/>
            <person name="Henrissat B."/>
            <person name="Kohler A."/>
            <person name="Grigoriev I.V."/>
            <person name="Martin F.M."/>
            <person name="Hacquard S."/>
        </authorList>
    </citation>
    <scope>NUCLEOTIDE SEQUENCE</scope>
    <source>
        <strain evidence="2">MPI-SDFR-AT-0120</strain>
    </source>
</reference>
<dbReference type="PANTHER" id="PTHR33112">
    <property type="entry name" value="DOMAIN PROTEIN, PUTATIVE-RELATED"/>
    <property type="match status" value="1"/>
</dbReference>
<keyword evidence="3" id="KW-1185">Reference proteome</keyword>
<dbReference type="PANTHER" id="PTHR33112:SF1">
    <property type="entry name" value="HETEROKARYON INCOMPATIBILITY DOMAIN-CONTAINING PROTEIN"/>
    <property type="match status" value="1"/>
</dbReference>
<dbReference type="OrthoDB" id="5428863at2759"/>
<comment type="caution">
    <text evidence="2">The sequence shown here is derived from an EMBL/GenBank/DDBJ whole genome shotgun (WGS) entry which is preliminary data.</text>
</comment>